<proteinExistence type="predicted"/>
<sequence>MNERRKYRSAKYVRCAEFVGEWCPEYKSVCMHFPCTTPTYDSISTGRRVPYTRKRVPRRLGEANESHALRRHALVRSMSISSHAFAHSAFLTFSLPLSTCFSTSNLFPFITRRCETMQTFSYSPFDFDDPLMTSVESTERFIEPYLIDIQN</sequence>
<protein>
    <submittedName>
        <fullName evidence="1">Uncharacterized protein</fullName>
    </submittedName>
</protein>
<accession>A0A0B2UQS9</accession>
<gene>
    <name evidence="1" type="ORF">Tcan_08076</name>
</gene>
<dbReference type="Proteomes" id="UP000031036">
    <property type="component" value="Unassembled WGS sequence"/>
</dbReference>
<name>A0A0B2UQS9_TOXCA</name>
<keyword evidence="2" id="KW-1185">Reference proteome</keyword>
<evidence type="ECO:0000313" key="2">
    <source>
        <dbReference type="Proteomes" id="UP000031036"/>
    </source>
</evidence>
<reference evidence="1 2" key="1">
    <citation type="submission" date="2014-11" db="EMBL/GenBank/DDBJ databases">
        <title>Genetic blueprint of the zoonotic pathogen Toxocara canis.</title>
        <authorList>
            <person name="Zhu X.-Q."/>
            <person name="Korhonen P.K."/>
            <person name="Cai H."/>
            <person name="Young N.D."/>
            <person name="Nejsum P."/>
            <person name="von Samson-Himmelstjerna G."/>
            <person name="Boag P.R."/>
            <person name="Tan P."/>
            <person name="Li Q."/>
            <person name="Min J."/>
            <person name="Yang Y."/>
            <person name="Wang X."/>
            <person name="Fang X."/>
            <person name="Hall R.S."/>
            <person name="Hofmann A."/>
            <person name="Sternberg P.W."/>
            <person name="Jex A.R."/>
            <person name="Gasser R.B."/>
        </authorList>
    </citation>
    <scope>NUCLEOTIDE SEQUENCE [LARGE SCALE GENOMIC DNA]</scope>
    <source>
        <strain evidence="1">PN_DK_2014</strain>
    </source>
</reference>
<organism evidence="1 2">
    <name type="scientific">Toxocara canis</name>
    <name type="common">Canine roundworm</name>
    <dbReference type="NCBI Taxonomy" id="6265"/>
    <lineage>
        <taxon>Eukaryota</taxon>
        <taxon>Metazoa</taxon>
        <taxon>Ecdysozoa</taxon>
        <taxon>Nematoda</taxon>
        <taxon>Chromadorea</taxon>
        <taxon>Rhabditida</taxon>
        <taxon>Spirurina</taxon>
        <taxon>Ascaridomorpha</taxon>
        <taxon>Ascaridoidea</taxon>
        <taxon>Toxocaridae</taxon>
        <taxon>Toxocara</taxon>
    </lineage>
</organism>
<dbReference type="EMBL" id="JPKZ01022562">
    <property type="protein sequence ID" value="KHN71245.1"/>
    <property type="molecule type" value="Genomic_DNA"/>
</dbReference>
<comment type="caution">
    <text evidence="1">The sequence shown here is derived from an EMBL/GenBank/DDBJ whole genome shotgun (WGS) entry which is preliminary data.</text>
</comment>
<evidence type="ECO:0000313" key="1">
    <source>
        <dbReference type="EMBL" id="KHN71245.1"/>
    </source>
</evidence>
<dbReference type="AlphaFoldDB" id="A0A0B2UQS9"/>